<protein>
    <submittedName>
        <fullName evidence="3">Uncharacterized protein</fullName>
    </submittedName>
</protein>
<feature type="compositionally biased region" description="Acidic residues" evidence="1">
    <location>
        <begin position="86"/>
        <end position="96"/>
    </location>
</feature>
<keyword evidence="2" id="KW-0732">Signal</keyword>
<accession>A0A2I0J3S2</accession>
<comment type="caution">
    <text evidence="3">The sequence shown here is derived from an EMBL/GenBank/DDBJ whole genome shotgun (WGS) entry which is preliminary data.</text>
</comment>
<dbReference type="EMBL" id="PGOL01002076">
    <property type="protein sequence ID" value="PKI50878.1"/>
    <property type="molecule type" value="Genomic_DNA"/>
</dbReference>
<dbReference type="Proteomes" id="UP000233551">
    <property type="component" value="Unassembled WGS sequence"/>
</dbReference>
<evidence type="ECO:0000313" key="4">
    <source>
        <dbReference type="Proteomes" id="UP000233551"/>
    </source>
</evidence>
<dbReference type="AlphaFoldDB" id="A0A2I0J3S2"/>
<reference evidence="3 4" key="1">
    <citation type="submission" date="2017-11" db="EMBL/GenBank/DDBJ databases">
        <title>De-novo sequencing of pomegranate (Punica granatum L.) genome.</title>
        <authorList>
            <person name="Akparov Z."/>
            <person name="Amiraslanov A."/>
            <person name="Hajiyeva S."/>
            <person name="Abbasov M."/>
            <person name="Kaur K."/>
            <person name="Hamwieh A."/>
            <person name="Solovyev V."/>
            <person name="Salamov A."/>
            <person name="Braich B."/>
            <person name="Kosarev P."/>
            <person name="Mahmoud A."/>
            <person name="Hajiyev E."/>
            <person name="Babayeva S."/>
            <person name="Izzatullayeva V."/>
            <person name="Mammadov A."/>
            <person name="Mammadov A."/>
            <person name="Sharifova S."/>
            <person name="Ojaghi J."/>
            <person name="Eynullazada K."/>
            <person name="Bayramov B."/>
            <person name="Abdulazimova A."/>
            <person name="Shahmuradov I."/>
        </authorList>
    </citation>
    <scope>NUCLEOTIDE SEQUENCE [LARGE SCALE GENOMIC DNA]</scope>
    <source>
        <strain evidence="4">cv. AG2017</strain>
        <tissue evidence="3">Leaf</tissue>
    </source>
</reference>
<feature type="signal peptide" evidence="2">
    <location>
        <begin position="1"/>
        <end position="23"/>
    </location>
</feature>
<feature type="chain" id="PRO_5014179228" evidence="2">
    <location>
        <begin position="24"/>
        <end position="102"/>
    </location>
</feature>
<sequence length="102" mass="11871">MKVALLLFRVRIVLLFFFAGTRVSRLIPSSVNSRRRTEREILYNEVEQFYGDENENASEEKRPVEMVTLSNDLEPWEVNQAGGTVTDDDDDDLDFLDDGRRE</sequence>
<proteinExistence type="predicted"/>
<keyword evidence="4" id="KW-1185">Reference proteome</keyword>
<feature type="region of interest" description="Disordered" evidence="1">
    <location>
        <begin position="78"/>
        <end position="102"/>
    </location>
</feature>
<gene>
    <name evidence="3" type="ORF">CRG98_028730</name>
</gene>
<evidence type="ECO:0000256" key="1">
    <source>
        <dbReference type="SAM" id="MobiDB-lite"/>
    </source>
</evidence>
<evidence type="ECO:0000313" key="3">
    <source>
        <dbReference type="EMBL" id="PKI50878.1"/>
    </source>
</evidence>
<organism evidence="3 4">
    <name type="scientific">Punica granatum</name>
    <name type="common">Pomegranate</name>
    <dbReference type="NCBI Taxonomy" id="22663"/>
    <lineage>
        <taxon>Eukaryota</taxon>
        <taxon>Viridiplantae</taxon>
        <taxon>Streptophyta</taxon>
        <taxon>Embryophyta</taxon>
        <taxon>Tracheophyta</taxon>
        <taxon>Spermatophyta</taxon>
        <taxon>Magnoliopsida</taxon>
        <taxon>eudicotyledons</taxon>
        <taxon>Gunneridae</taxon>
        <taxon>Pentapetalae</taxon>
        <taxon>rosids</taxon>
        <taxon>malvids</taxon>
        <taxon>Myrtales</taxon>
        <taxon>Lythraceae</taxon>
        <taxon>Punica</taxon>
    </lineage>
</organism>
<evidence type="ECO:0000256" key="2">
    <source>
        <dbReference type="SAM" id="SignalP"/>
    </source>
</evidence>
<name>A0A2I0J3S2_PUNGR</name>